<feature type="transmembrane region" description="Helical" evidence="1">
    <location>
        <begin position="72"/>
        <end position="91"/>
    </location>
</feature>
<keyword evidence="1" id="KW-0472">Membrane</keyword>
<feature type="transmembrane region" description="Helical" evidence="1">
    <location>
        <begin position="6"/>
        <end position="27"/>
    </location>
</feature>
<comment type="caution">
    <text evidence="2">The sequence shown here is derived from an EMBL/GenBank/DDBJ whole genome shotgun (WGS) entry which is preliminary data.</text>
</comment>
<sequence length="167" mass="18442">MKQAILAVGCQVALLAYHQVTTFVDFFPFNGARFYSRKERGVEMGVNMLLMGLAVAGTALGIPVLLRYACVYYFVLFGIELVIWWVPYLFVPQGAWRRLYNGLLALGTSDFQGGDTLGRWLAVHQRIHAVTTTLLPARPGRIVPNLEHTLLHAATLVTALVTLGAQP</sequence>
<protein>
    <submittedName>
        <fullName evidence="2">Uncharacterized protein</fullName>
    </submittedName>
</protein>
<name>A0ABW7H853_9BURK</name>
<accession>A0ABW7H853</accession>
<dbReference type="EMBL" id="JBIGIC010000002">
    <property type="protein sequence ID" value="MFG6485853.1"/>
    <property type="molecule type" value="Genomic_DNA"/>
</dbReference>
<reference evidence="2 3" key="1">
    <citation type="submission" date="2024-08" db="EMBL/GenBank/DDBJ databases">
        <authorList>
            <person name="Lu H."/>
        </authorList>
    </citation>
    <scope>NUCLEOTIDE SEQUENCE [LARGE SCALE GENOMIC DNA]</scope>
    <source>
        <strain evidence="2 3">BYS78W</strain>
    </source>
</reference>
<proteinExistence type="predicted"/>
<evidence type="ECO:0000256" key="1">
    <source>
        <dbReference type="SAM" id="Phobius"/>
    </source>
</evidence>
<organism evidence="2 3">
    <name type="scientific">Pelomonas candidula</name>
    <dbReference type="NCBI Taxonomy" id="3299025"/>
    <lineage>
        <taxon>Bacteria</taxon>
        <taxon>Pseudomonadati</taxon>
        <taxon>Pseudomonadota</taxon>
        <taxon>Betaproteobacteria</taxon>
        <taxon>Burkholderiales</taxon>
        <taxon>Sphaerotilaceae</taxon>
        <taxon>Roseateles</taxon>
    </lineage>
</organism>
<evidence type="ECO:0000313" key="2">
    <source>
        <dbReference type="EMBL" id="MFG6485853.1"/>
    </source>
</evidence>
<feature type="transmembrane region" description="Helical" evidence="1">
    <location>
        <begin position="48"/>
        <end position="66"/>
    </location>
</feature>
<evidence type="ECO:0000313" key="3">
    <source>
        <dbReference type="Proteomes" id="UP001606134"/>
    </source>
</evidence>
<keyword evidence="3" id="KW-1185">Reference proteome</keyword>
<dbReference type="RefSeq" id="WP_394406608.1">
    <property type="nucleotide sequence ID" value="NZ_JBIGIC010000002.1"/>
</dbReference>
<keyword evidence="1" id="KW-1133">Transmembrane helix</keyword>
<keyword evidence="1" id="KW-0812">Transmembrane</keyword>
<dbReference type="Proteomes" id="UP001606134">
    <property type="component" value="Unassembled WGS sequence"/>
</dbReference>
<gene>
    <name evidence="2" type="ORF">ACG04R_04160</name>
</gene>